<dbReference type="EC" id="2.7.7.6" evidence="2 11"/>
<evidence type="ECO:0000256" key="3">
    <source>
        <dbReference type="ARBA" id="ARBA00013725"/>
    </source>
</evidence>
<gene>
    <name evidence="11 12" type="primary">rpoZ</name>
    <name evidence="12" type="ORF">IAC72_03960</name>
</gene>
<evidence type="ECO:0000256" key="6">
    <source>
        <dbReference type="ARBA" id="ARBA00022695"/>
    </source>
</evidence>
<comment type="similarity">
    <text evidence="1 11">Belongs to the RNA polymerase subunit omega family.</text>
</comment>
<dbReference type="Proteomes" id="UP000886852">
    <property type="component" value="Unassembled WGS sequence"/>
</dbReference>
<dbReference type="GO" id="GO:0003899">
    <property type="term" value="F:DNA-directed RNA polymerase activity"/>
    <property type="evidence" value="ECO:0007669"/>
    <property type="project" value="UniProtKB-UniRule"/>
</dbReference>
<dbReference type="GO" id="GO:0006351">
    <property type="term" value="P:DNA-templated transcription"/>
    <property type="evidence" value="ECO:0007669"/>
    <property type="project" value="UniProtKB-UniRule"/>
</dbReference>
<evidence type="ECO:0000256" key="8">
    <source>
        <dbReference type="ARBA" id="ARBA00029924"/>
    </source>
</evidence>
<keyword evidence="5 11" id="KW-0808">Transferase</keyword>
<evidence type="ECO:0000256" key="4">
    <source>
        <dbReference type="ARBA" id="ARBA00022478"/>
    </source>
</evidence>
<sequence>MITKPPIDELTEKAGDKYALCCVIAKRAKELNNKAELPQNTKTISYAANEFAEGLTEIKK</sequence>
<evidence type="ECO:0000256" key="9">
    <source>
        <dbReference type="ARBA" id="ARBA00030998"/>
    </source>
</evidence>
<protein>
    <recommendedName>
        <fullName evidence="3 11">DNA-directed RNA polymerase subunit omega</fullName>
        <shortName evidence="11">RNAP omega subunit</shortName>
        <ecNumber evidence="2 11">2.7.7.6</ecNumber>
    </recommendedName>
    <alternativeName>
        <fullName evidence="9 11">RNA polymerase omega subunit</fullName>
    </alternativeName>
    <alternativeName>
        <fullName evidence="8 11">Transcriptase subunit omega</fullName>
    </alternativeName>
</protein>
<organism evidence="12 13">
    <name type="scientific">Candidatus Fimimonas merdipullorum</name>
    <dbReference type="NCBI Taxonomy" id="2840822"/>
    <lineage>
        <taxon>Bacteria</taxon>
        <taxon>Pseudomonadati</taxon>
        <taxon>Myxococcota</taxon>
        <taxon>Myxococcia</taxon>
        <taxon>Myxococcales</taxon>
        <taxon>Cystobacterineae</taxon>
        <taxon>Myxococcaceae</taxon>
        <taxon>Myxococcaceae incertae sedis</taxon>
        <taxon>Candidatus Fimimonas</taxon>
    </lineage>
</organism>
<accession>A0A9D1MXL7</accession>
<evidence type="ECO:0000256" key="11">
    <source>
        <dbReference type="HAMAP-Rule" id="MF_00366"/>
    </source>
</evidence>
<evidence type="ECO:0000256" key="10">
    <source>
        <dbReference type="ARBA" id="ARBA00048552"/>
    </source>
</evidence>
<dbReference type="Gene3D" id="3.90.940.10">
    <property type="match status" value="1"/>
</dbReference>
<dbReference type="InterPro" id="IPR036161">
    <property type="entry name" value="RPB6/omega-like_sf"/>
</dbReference>
<dbReference type="Pfam" id="PF01192">
    <property type="entry name" value="RNA_pol_Rpb6"/>
    <property type="match status" value="1"/>
</dbReference>
<evidence type="ECO:0000256" key="7">
    <source>
        <dbReference type="ARBA" id="ARBA00023163"/>
    </source>
</evidence>
<keyword evidence="4 11" id="KW-0240">DNA-directed RNA polymerase</keyword>
<dbReference type="HAMAP" id="MF_00366">
    <property type="entry name" value="RNApol_bact_RpoZ"/>
    <property type="match status" value="1"/>
</dbReference>
<evidence type="ECO:0000256" key="2">
    <source>
        <dbReference type="ARBA" id="ARBA00012418"/>
    </source>
</evidence>
<dbReference type="GO" id="GO:0000428">
    <property type="term" value="C:DNA-directed RNA polymerase complex"/>
    <property type="evidence" value="ECO:0007669"/>
    <property type="project" value="UniProtKB-KW"/>
</dbReference>
<dbReference type="GO" id="GO:0003677">
    <property type="term" value="F:DNA binding"/>
    <property type="evidence" value="ECO:0007669"/>
    <property type="project" value="UniProtKB-UniRule"/>
</dbReference>
<dbReference type="SUPFAM" id="SSF63562">
    <property type="entry name" value="RPB6/omega subunit-like"/>
    <property type="match status" value="1"/>
</dbReference>
<comment type="catalytic activity">
    <reaction evidence="10 11">
        <text>RNA(n) + a ribonucleoside 5'-triphosphate = RNA(n+1) + diphosphate</text>
        <dbReference type="Rhea" id="RHEA:21248"/>
        <dbReference type="Rhea" id="RHEA-COMP:14527"/>
        <dbReference type="Rhea" id="RHEA-COMP:17342"/>
        <dbReference type="ChEBI" id="CHEBI:33019"/>
        <dbReference type="ChEBI" id="CHEBI:61557"/>
        <dbReference type="ChEBI" id="CHEBI:140395"/>
        <dbReference type="EC" id="2.7.7.6"/>
    </reaction>
</comment>
<dbReference type="InterPro" id="IPR003716">
    <property type="entry name" value="DNA-dir_RNA_pol_omega"/>
</dbReference>
<proteinExistence type="inferred from homology"/>
<comment type="subunit">
    <text evidence="11">The RNAP catalytic core consists of 2 alpha, 1 beta, 1 beta' and 1 omega subunit. When a sigma factor is associated with the core the holoenzyme is formed, which can initiate transcription.</text>
</comment>
<dbReference type="NCBIfam" id="TIGR00690">
    <property type="entry name" value="rpoZ"/>
    <property type="match status" value="1"/>
</dbReference>
<comment type="caution">
    <text evidence="12">The sequence shown here is derived from an EMBL/GenBank/DDBJ whole genome shotgun (WGS) entry which is preliminary data.</text>
</comment>
<reference evidence="12" key="2">
    <citation type="journal article" date="2021" name="PeerJ">
        <title>Extensive microbial diversity within the chicken gut microbiome revealed by metagenomics and culture.</title>
        <authorList>
            <person name="Gilroy R."/>
            <person name="Ravi A."/>
            <person name="Getino M."/>
            <person name="Pursley I."/>
            <person name="Horton D.L."/>
            <person name="Alikhan N.F."/>
            <person name="Baker D."/>
            <person name="Gharbi K."/>
            <person name="Hall N."/>
            <person name="Watson M."/>
            <person name="Adriaenssens E.M."/>
            <person name="Foster-Nyarko E."/>
            <person name="Jarju S."/>
            <person name="Secka A."/>
            <person name="Antonio M."/>
            <person name="Oren A."/>
            <person name="Chaudhuri R.R."/>
            <person name="La Ragione R."/>
            <person name="Hildebrand F."/>
            <person name="Pallen M.J."/>
        </authorList>
    </citation>
    <scope>NUCLEOTIDE SEQUENCE</scope>
    <source>
        <strain evidence="12">ChiHjej12B11-7776</strain>
    </source>
</reference>
<keyword evidence="7 11" id="KW-0804">Transcription</keyword>
<dbReference type="AlphaFoldDB" id="A0A9D1MXL7"/>
<dbReference type="InterPro" id="IPR006110">
    <property type="entry name" value="Pol_omega/Rpo6/RPB6"/>
</dbReference>
<keyword evidence="6 11" id="KW-0548">Nucleotidyltransferase</keyword>
<evidence type="ECO:0000256" key="1">
    <source>
        <dbReference type="ARBA" id="ARBA00006711"/>
    </source>
</evidence>
<name>A0A9D1MXL7_9BACT</name>
<evidence type="ECO:0000256" key="5">
    <source>
        <dbReference type="ARBA" id="ARBA00022679"/>
    </source>
</evidence>
<evidence type="ECO:0000313" key="13">
    <source>
        <dbReference type="Proteomes" id="UP000886852"/>
    </source>
</evidence>
<dbReference type="SMART" id="SM01409">
    <property type="entry name" value="RNA_pol_Rpb6"/>
    <property type="match status" value="1"/>
</dbReference>
<reference evidence="12" key="1">
    <citation type="submission" date="2020-10" db="EMBL/GenBank/DDBJ databases">
        <authorList>
            <person name="Gilroy R."/>
        </authorList>
    </citation>
    <scope>NUCLEOTIDE SEQUENCE</scope>
    <source>
        <strain evidence="12">ChiHjej12B11-7776</strain>
    </source>
</reference>
<dbReference type="EMBL" id="DVOC01000066">
    <property type="protein sequence ID" value="HIU91146.1"/>
    <property type="molecule type" value="Genomic_DNA"/>
</dbReference>
<evidence type="ECO:0000313" key="12">
    <source>
        <dbReference type="EMBL" id="HIU91146.1"/>
    </source>
</evidence>
<comment type="function">
    <text evidence="11">Promotes RNA polymerase assembly. Latches the N- and C-terminal regions of the beta' subunit thereby facilitating its interaction with the beta and alpha subunits.</text>
</comment>